<name>A0A183IA09_9BILA</name>
<evidence type="ECO:0000313" key="2">
    <source>
        <dbReference type="Proteomes" id="UP000270296"/>
    </source>
</evidence>
<proteinExistence type="predicted"/>
<dbReference type="WBParaSite" id="SBAD_0000047401-mRNA-1">
    <property type="protein sequence ID" value="SBAD_0000047401-mRNA-1"/>
    <property type="gene ID" value="SBAD_0000047401"/>
</dbReference>
<protein>
    <submittedName>
        <fullName evidence="3">Secreted protein</fullName>
    </submittedName>
</protein>
<dbReference type="EMBL" id="UZAM01001171">
    <property type="protein sequence ID" value="VDO83693.1"/>
    <property type="molecule type" value="Genomic_DNA"/>
</dbReference>
<sequence>MFTDSFLEAVFTADTFPVTTGSRPNCRGAYVGSNGIGSTAAAARMLWLLALTLIVQQSSAGLSWSLSTEALCRKSLNVARVAEVVGSSVDMWAVRLMANRRTPHTEYLPGYGIWPAGPVYVLYPAS</sequence>
<gene>
    <name evidence="1" type="ORF">SBAD_LOCUS453</name>
</gene>
<evidence type="ECO:0000313" key="1">
    <source>
        <dbReference type="EMBL" id="VDO83693.1"/>
    </source>
</evidence>
<accession>A0A183IA09</accession>
<dbReference type="AlphaFoldDB" id="A0A183IA09"/>
<organism evidence="3">
    <name type="scientific">Soboliphyme baturini</name>
    <dbReference type="NCBI Taxonomy" id="241478"/>
    <lineage>
        <taxon>Eukaryota</taxon>
        <taxon>Metazoa</taxon>
        <taxon>Ecdysozoa</taxon>
        <taxon>Nematoda</taxon>
        <taxon>Enoplea</taxon>
        <taxon>Dorylaimia</taxon>
        <taxon>Dioctophymatida</taxon>
        <taxon>Dioctophymatoidea</taxon>
        <taxon>Soboliphymatidae</taxon>
        <taxon>Soboliphyme</taxon>
    </lineage>
</organism>
<dbReference type="Proteomes" id="UP000270296">
    <property type="component" value="Unassembled WGS sequence"/>
</dbReference>
<evidence type="ECO:0000313" key="3">
    <source>
        <dbReference type="WBParaSite" id="SBAD_0000047401-mRNA-1"/>
    </source>
</evidence>
<keyword evidence="2" id="KW-1185">Reference proteome</keyword>
<reference evidence="3" key="1">
    <citation type="submission" date="2016-06" db="UniProtKB">
        <authorList>
            <consortium name="WormBaseParasite"/>
        </authorList>
    </citation>
    <scope>IDENTIFICATION</scope>
</reference>
<reference evidence="1 2" key="2">
    <citation type="submission" date="2018-11" db="EMBL/GenBank/DDBJ databases">
        <authorList>
            <consortium name="Pathogen Informatics"/>
        </authorList>
    </citation>
    <scope>NUCLEOTIDE SEQUENCE [LARGE SCALE GENOMIC DNA]</scope>
</reference>